<organism evidence="2 3">
    <name type="scientific">Cohnella faecalis</name>
    <dbReference type="NCBI Taxonomy" id="2315694"/>
    <lineage>
        <taxon>Bacteria</taxon>
        <taxon>Bacillati</taxon>
        <taxon>Bacillota</taxon>
        <taxon>Bacilli</taxon>
        <taxon>Bacillales</taxon>
        <taxon>Paenibacillaceae</taxon>
        <taxon>Cohnella</taxon>
    </lineage>
</organism>
<protein>
    <recommendedName>
        <fullName evidence="4">Serine protease</fullName>
    </recommendedName>
</protein>
<sequence length="345" mass="38856">MTKQDDKYAALTLDELFSKRDNPAAEPIPPREDEHEFVFEGSPKFETSCESDGSQIRIRGTGDLNLVEPLALVGDTLSIEELIQFSEKVSTPKAFRPNWLDVMTAPRIRPRFLDINIPGVIKPLIFESTGTEWPWSAIGKVFVTRRGKPTMVGSGVLVGPRLLLTASHVMPWDTKDSSIRFVPGYRNGNDPRFGHAYVDEWRGVRNTDSVTGLDYVICKLNWRIGERTGWLGSEWHSDEDWYYDNAWISVGYPTSEPNGGERPSIEIPVWVRDIDNESDGLEIETHKFALGGWSGGPLWGWRGGDPKVVGIESGYEKDFLDPTRTVFAGGQHLVNLVKYGWANWN</sequence>
<dbReference type="Proteomes" id="UP000266340">
    <property type="component" value="Unassembled WGS sequence"/>
</dbReference>
<name>A0A398CRR0_9BACL</name>
<keyword evidence="3" id="KW-1185">Reference proteome</keyword>
<keyword evidence="1" id="KW-0378">Hydrolase</keyword>
<evidence type="ECO:0000256" key="1">
    <source>
        <dbReference type="ARBA" id="ARBA00022825"/>
    </source>
</evidence>
<dbReference type="GO" id="GO:0008236">
    <property type="term" value="F:serine-type peptidase activity"/>
    <property type="evidence" value="ECO:0007669"/>
    <property type="project" value="UniProtKB-KW"/>
</dbReference>
<evidence type="ECO:0000313" key="3">
    <source>
        <dbReference type="Proteomes" id="UP000266340"/>
    </source>
</evidence>
<reference evidence="2 3" key="1">
    <citation type="submission" date="2018-09" db="EMBL/GenBank/DDBJ databases">
        <title>Cohnella cavernae sp. nov., isolated from a karst cave.</title>
        <authorList>
            <person name="Zhu H."/>
        </authorList>
    </citation>
    <scope>NUCLEOTIDE SEQUENCE [LARGE SCALE GENOMIC DNA]</scope>
    <source>
        <strain evidence="2 3">K2E09-144</strain>
    </source>
</reference>
<evidence type="ECO:0000313" key="2">
    <source>
        <dbReference type="EMBL" id="RIE05275.1"/>
    </source>
</evidence>
<dbReference type="SUPFAM" id="SSF50494">
    <property type="entry name" value="Trypsin-like serine proteases"/>
    <property type="match status" value="1"/>
</dbReference>
<dbReference type="InterPro" id="IPR043504">
    <property type="entry name" value="Peptidase_S1_PA_chymotrypsin"/>
</dbReference>
<comment type="caution">
    <text evidence="2">The sequence shown here is derived from an EMBL/GenBank/DDBJ whole genome shotgun (WGS) entry which is preliminary data.</text>
</comment>
<dbReference type="RefSeq" id="WP_119147507.1">
    <property type="nucleotide sequence ID" value="NZ_JBHSOV010000005.1"/>
</dbReference>
<dbReference type="OrthoDB" id="191045at2"/>
<keyword evidence="1" id="KW-0720">Serine protease</keyword>
<dbReference type="AlphaFoldDB" id="A0A398CRR0"/>
<dbReference type="Gene3D" id="2.40.10.10">
    <property type="entry name" value="Trypsin-like serine proteases"/>
    <property type="match status" value="2"/>
</dbReference>
<keyword evidence="1" id="KW-0645">Protease</keyword>
<accession>A0A398CRR0</accession>
<dbReference type="EMBL" id="QXJM01000014">
    <property type="protein sequence ID" value="RIE05275.1"/>
    <property type="molecule type" value="Genomic_DNA"/>
</dbReference>
<dbReference type="InterPro" id="IPR009003">
    <property type="entry name" value="Peptidase_S1_PA"/>
</dbReference>
<proteinExistence type="predicted"/>
<evidence type="ECO:0008006" key="4">
    <source>
        <dbReference type="Google" id="ProtNLM"/>
    </source>
</evidence>
<gene>
    <name evidence="2" type="ORF">D3H35_01785</name>
</gene>